<gene>
    <name evidence="2" type="ORF">M9Y10_041361</name>
</gene>
<keyword evidence="3" id="KW-1185">Reference proteome</keyword>
<organism evidence="2 3">
    <name type="scientific">Tritrichomonas musculus</name>
    <dbReference type="NCBI Taxonomy" id="1915356"/>
    <lineage>
        <taxon>Eukaryota</taxon>
        <taxon>Metamonada</taxon>
        <taxon>Parabasalia</taxon>
        <taxon>Tritrichomonadida</taxon>
        <taxon>Tritrichomonadidae</taxon>
        <taxon>Tritrichomonas</taxon>
    </lineage>
</organism>
<keyword evidence="1" id="KW-0472">Membrane</keyword>
<feature type="transmembrane region" description="Helical" evidence="1">
    <location>
        <begin position="108"/>
        <end position="135"/>
    </location>
</feature>
<reference evidence="2 3" key="1">
    <citation type="submission" date="2024-04" db="EMBL/GenBank/DDBJ databases">
        <title>Tritrichomonas musculus Genome.</title>
        <authorList>
            <person name="Alves-Ferreira E."/>
            <person name="Grigg M."/>
            <person name="Lorenzi H."/>
            <person name="Galac M."/>
        </authorList>
    </citation>
    <scope>NUCLEOTIDE SEQUENCE [LARGE SCALE GENOMIC DNA]</scope>
    <source>
        <strain evidence="2 3">EAF2021</strain>
    </source>
</reference>
<protein>
    <submittedName>
        <fullName evidence="2">Uncharacterized protein</fullName>
    </submittedName>
</protein>
<evidence type="ECO:0000313" key="2">
    <source>
        <dbReference type="EMBL" id="KAK8885904.1"/>
    </source>
</evidence>
<accession>A0ABR2K482</accession>
<feature type="transmembrane region" description="Helical" evidence="1">
    <location>
        <begin position="77"/>
        <end position="102"/>
    </location>
</feature>
<name>A0ABR2K482_9EUKA</name>
<feature type="transmembrane region" description="Helical" evidence="1">
    <location>
        <begin position="32"/>
        <end position="56"/>
    </location>
</feature>
<sequence>MTQVLESLNDDTYEPSQYQVSNGREGLSCCKIILVIFGSLFILLGIIDMIVFYVIPNNQLKQNKKKYPNYEFDKPDITLIAFHFLEHFFLILTGIMMILGIIPDLPGTLTYILPIIFISLLTVTFYTLQVVFTLYDLNFIDKEDFTLSQLSLLLNNEHPINSYMIYVIGKTKRHKGGYYTCYSKGGISLQVESNLSLPHFDPNKYEPDFLYIIISQNVNTSDELIPWFDQAKEKVISCENKHSATGNYHPFVEGKNFISNGKKVPSKYSKGSAFTSAFFGVGVYYELLKKSIPIKRFTQNSNIYLKPGFNYNETILNTSCSSIGSCQAANDIPR</sequence>
<keyword evidence="1" id="KW-1133">Transmembrane helix</keyword>
<dbReference type="Proteomes" id="UP001470230">
    <property type="component" value="Unassembled WGS sequence"/>
</dbReference>
<evidence type="ECO:0000256" key="1">
    <source>
        <dbReference type="SAM" id="Phobius"/>
    </source>
</evidence>
<keyword evidence="1" id="KW-0812">Transmembrane</keyword>
<evidence type="ECO:0000313" key="3">
    <source>
        <dbReference type="Proteomes" id="UP001470230"/>
    </source>
</evidence>
<proteinExistence type="predicted"/>
<dbReference type="EMBL" id="JAPFFF010000007">
    <property type="protein sequence ID" value="KAK8885904.1"/>
    <property type="molecule type" value="Genomic_DNA"/>
</dbReference>
<comment type="caution">
    <text evidence="2">The sequence shown here is derived from an EMBL/GenBank/DDBJ whole genome shotgun (WGS) entry which is preliminary data.</text>
</comment>